<evidence type="ECO:0000256" key="1">
    <source>
        <dbReference type="SAM" id="MobiDB-lite"/>
    </source>
</evidence>
<keyword evidence="2" id="KW-0732">Signal</keyword>
<evidence type="ECO:0000256" key="2">
    <source>
        <dbReference type="SAM" id="SignalP"/>
    </source>
</evidence>
<dbReference type="RefSeq" id="WP_186744816.1">
    <property type="nucleotide sequence ID" value="NZ_CP060394.1"/>
</dbReference>
<dbReference type="EMBL" id="CP060394">
    <property type="protein sequence ID" value="QNI33410.1"/>
    <property type="molecule type" value="Genomic_DNA"/>
</dbReference>
<gene>
    <name evidence="3" type="ORF">H7849_05515</name>
</gene>
<evidence type="ECO:0000313" key="3">
    <source>
        <dbReference type="EMBL" id="QNI33410.1"/>
    </source>
</evidence>
<evidence type="ECO:0000313" key="4">
    <source>
        <dbReference type="Proteomes" id="UP000515312"/>
    </source>
</evidence>
<feature type="chain" id="PRO_5028872249" evidence="2">
    <location>
        <begin position="26"/>
        <end position="475"/>
    </location>
</feature>
<reference evidence="3 4" key="1">
    <citation type="submission" date="2020-08" db="EMBL/GenBank/DDBJ databases">
        <title>Edaphobacter telluris sp. nov. and Acidobacterium dinghuensis sp. nov., two acidobacteria isolated from forest soil.</title>
        <authorList>
            <person name="Fu J."/>
            <person name="Qiu L."/>
        </authorList>
    </citation>
    <scope>NUCLEOTIDE SEQUENCE [LARGE SCALE GENOMIC DNA]</scope>
    <source>
        <strain evidence="3">4Y35</strain>
    </source>
</reference>
<feature type="signal peptide" evidence="2">
    <location>
        <begin position="1"/>
        <end position="25"/>
    </location>
</feature>
<accession>A0A7G8BLJ0</accession>
<feature type="region of interest" description="Disordered" evidence="1">
    <location>
        <begin position="24"/>
        <end position="57"/>
    </location>
</feature>
<organism evidence="3 4">
    <name type="scientific">Alloacidobacterium dinghuense</name>
    <dbReference type="NCBI Taxonomy" id="2763107"/>
    <lineage>
        <taxon>Bacteria</taxon>
        <taxon>Pseudomonadati</taxon>
        <taxon>Acidobacteriota</taxon>
        <taxon>Terriglobia</taxon>
        <taxon>Terriglobales</taxon>
        <taxon>Acidobacteriaceae</taxon>
        <taxon>Alloacidobacterium</taxon>
    </lineage>
</organism>
<protein>
    <submittedName>
        <fullName evidence="3">Uncharacterized protein</fullName>
    </submittedName>
</protein>
<keyword evidence="4" id="KW-1185">Reference proteome</keyword>
<name>A0A7G8BLJ0_9BACT</name>
<dbReference type="KEGG" id="adin:H7849_05515"/>
<dbReference type="AlphaFoldDB" id="A0A7G8BLJ0"/>
<feature type="compositionally biased region" description="Polar residues" evidence="1">
    <location>
        <begin position="24"/>
        <end position="33"/>
    </location>
</feature>
<dbReference type="Proteomes" id="UP000515312">
    <property type="component" value="Chromosome"/>
</dbReference>
<proteinExistence type="predicted"/>
<sequence length="475" mass="50750">MRIQRVGLLLWSFILIGGAVTQASAQHSDNSGGDSRGNYTIRRADSDNPRTASTEPLNSCGDSLSVALQQGTPEFPCWANIRTVERWNTAAIVSGLQPGSDAAVNLPKYQPSTFKFTLGGLSGFSFPNAGPGNAYGGLGAAAGVIERRRWQFMAEDGGGLADFKAGGEDYFVGLNRAAVRATGEINPRWTWQGTATSTFGTDAARVVAPLDFRQVGDAGVPAAETVVYGLHSGRVATGEESGKIRYEDSRRSYWDFSGTHTYTQYNADDFLVQTARARVEYLHALTPMMGFGVYGKGEHQTGPLDCSLGGVGLRWLDAWGTHASVNISGGVSGASDSCGKRVQFTGTAAVYAKLTHSTDLYLSGGRDLSDGILEHTVFLGTAAAGVRHSFHRVLDIRASLNGIHGVDPATKQSYHGTFVEGSLHYRMGLGFSQEVEVRSYKVAGTPTNDRAVAVFTLWWTPGRTAEATTARASLR</sequence>